<keyword evidence="2" id="KW-0472">Membrane</keyword>
<accession>A0A4Y9Y8U9</accession>
<organism evidence="3 4">
    <name type="scientific">Rhodofomes roseus</name>
    <dbReference type="NCBI Taxonomy" id="34475"/>
    <lineage>
        <taxon>Eukaryota</taxon>
        <taxon>Fungi</taxon>
        <taxon>Dikarya</taxon>
        <taxon>Basidiomycota</taxon>
        <taxon>Agaricomycotina</taxon>
        <taxon>Agaricomycetes</taxon>
        <taxon>Polyporales</taxon>
        <taxon>Rhodofomes</taxon>
    </lineage>
</organism>
<dbReference type="AlphaFoldDB" id="A0A4Y9Y8U9"/>
<reference evidence="3 4" key="1">
    <citation type="submission" date="2019-01" db="EMBL/GenBank/DDBJ databases">
        <title>Genome sequencing of the rare red list fungi Fomitopsis rosea.</title>
        <authorList>
            <person name="Buettner E."/>
            <person name="Kellner H."/>
        </authorList>
    </citation>
    <scope>NUCLEOTIDE SEQUENCE [LARGE SCALE GENOMIC DNA]</scope>
    <source>
        <strain evidence="3 4">DSM 105464</strain>
    </source>
</reference>
<protein>
    <submittedName>
        <fullName evidence="3">Uncharacterized protein</fullName>
    </submittedName>
</protein>
<feature type="region of interest" description="Disordered" evidence="1">
    <location>
        <begin position="1"/>
        <end position="34"/>
    </location>
</feature>
<feature type="compositionally biased region" description="Basic and acidic residues" evidence="1">
    <location>
        <begin position="1"/>
        <end position="17"/>
    </location>
</feature>
<sequence length="212" mass="24100">MASERVDNSTPTAERHGHTGVQPSQSGASQAGDLSAAFASVSRRTLRYEHQIKDLEGKLTVNMSNSRAINNLLQEVLSALHQSQRRADVALNTTVPHIEQSLAEDLDALSYLDEHLPRVQQQVHDIRHIYDRGRDKARELITELEWLNTPLSARLRTIIFTSNAPVSSRWKAFIRTLFALALFMCIWISWITLRGAVRAHRQRLVWGERLMS</sequence>
<evidence type="ECO:0000256" key="1">
    <source>
        <dbReference type="SAM" id="MobiDB-lite"/>
    </source>
</evidence>
<dbReference type="STRING" id="34475.A0A4Y9Y8U9"/>
<proteinExistence type="predicted"/>
<name>A0A4Y9Y8U9_9APHY</name>
<comment type="caution">
    <text evidence="3">The sequence shown here is derived from an EMBL/GenBank/DDBJ whole genome shotgun (WGS) entry which is preliminary data.</text>
</comment>
<keyword evidence="2" id="KW-1133">Transmembrane helix</keyword>
<gene>
    <name evidence="3" type="ORF">EVJ58_g6072</name>
</gene>
<feature type="transmembrane region" description="Helical" evidence="2">
    <location>
        <begin position="172"/>
        <end position="193"/>
    </location>
</feature>
<keyword evidence="2" id="KW-0812">Transmembrane</keyword>
<evidence type="ECO:0000313" key="3">
    <source>
        <dbReference type="EMBL" id="TFY58966.1"/>
    </source>
</evidence>
<evidence type="ECO:0000313" key="4">
    <source>
        <dbReference type="Proteomes" id="UP000298390"/>
    </source>
</evidence>
<evidence type="ECO:0000256" key="2">
    <source>
        <dbReference type="SAM" id="Phobius"/>
    </source>
</evidence>
<dbReference type="Proteomes" id="UP000298390">
    <property type="component" value="Unassembled WGS sequence"/>
</dbReference>
<dbReference type="EMBL" id="SEKV01000328">
    <property type="protein sequence ID" value="TFY58966.1"/>
    <property type="molecule type" value="Genomic_DNA"/>
</dbReference>